<sequence>MVENTNAEIKVDKDKVEEIDITEFVEGESIFSSSGISKVKVTKNGVIKIIKVPIQSTGVSELIDTYKEKEPKPPKVQSFVTPDSDVGKALGITKKNAVWHFDFTDEKYLKIKEEHDSDLGMAILMRGLAVELKDKEGNIIIDFKRKVDILKSAGMSGEQFSQVVQDIQSLTKWSEEERQSFL</sequence>
<protein>
    <submittedName>
        <fullName evidence="1">Uncharacterized protein</fullName>
    </submittedName>
</protein>
<dbReference type="AlphaFoldDB" id="A0A6M3IDS8"/>
<organism evidence="1">
    <name type="scientific">viral metagenome</name>
    <dbReference type="NCBI Taxonomy" id="1070528"/>
    <lineage>
        <taxon>unclassified sequences</taxon>
        <taxon>metagenomes</taxon>
        <taxon>organismal metagenomes</taxon>
    </lineage>
</organism>
<reference evidence="1" key="1">
    <citation type="submission" date="2020-03" db="EMBL/GenBank/DDBJ databases">
        <title>The deep terrestrial virosphere.</title>
        <authorList>
            <person name="Holmfeldt K."/>
            <person name="Nilsson E."/>
            <person name="Simone D."/>
            <person name="Lopez-Fernandez M."/>
            <person name="Wu X."/>
            <person name="de Brujin I."/>
            <person name="Lundin D."/>
            <person name="Andersson A."/>
            <person name="Bertilsson S."/>
            <person name="Dopson M."/>
        </authorList>
    </citation>
    <scope>NUCLEOTIDE SEQUENCE</scope>
    <source>
        <strain evidence="1">MM415B02022</strain>
    </source>
</reference>
<name>A0A6M3IDS8_9ZZZZ</name>
<gene>
    <name evidence="1" type="ORF">MM415B02022_0003</name>
</gene>
<evidence type="ECO:0000313" key="1">
    <source>
        <dbReference type="EMBL" id="QJA55621.1"/>
    </source>
</evidence>
<dbReference type="EMBL" id="MT141169">
    <property type="protein sequence ID" value="QJA55621.1"/>
    <property type="molecule type" value="Genomic_DNA"/>
</dbReference>
<accession>A0A6M3IDS8</accession>
<proteinExistence type="predicted"/>